<evidence type="ECO:0000313" key="2">
    <source>
        <dbReference type="Proteomes" id="UP000192906"/>
    </source>
</evidence>
<reference evidence="2" key="1">
    <citation type="submission" date="2017-04" db="EMBL/GenBank/DDBJ databases">
        <authorList>
            <person name="Varghese N."/>
            <person name="Submissions S."/>
        </authorList>
    </citation>
    <scope>NUCLEOTIDE SEQUENCE [LARGE SCALE GENOMIC DNA]</scope>
    <source>
        <strain evidence="2">K3S</strain>
    </source>
</reference>
<dbReference type="EMBL" id="FWZU01000004">
    <property type="protein sequence ID" value="SMF29098.1"/>
    <property type="molecule type" value="Genomic_DNA"/>
</dbReference>
<accession>A0A1X7E8G6</accession>
<dbReference type="AlphaFoldDB" id="A0A1X7E8G6"/>
<gene>
    <name evidence="1" type="ORF">SAMN06295933_2763</name>
</gene>
<dbReference type="STRING" id="1519643.SAMN06295933_2763"/>
<keyword evidence="2" id="KW-1185">Reference proteome</keyword>
<evidence type="ECO:0000313" key="1">
    <source>
        <dbReference type="EMBL" id="SMF29098.1"/>
    </source>
</evidence>
<dbReference type="RefSeq" id="WP_085103170.1">
    <property type="nucleotide sequence ID" value="NZ_FWZU01000004.1"/>
</dbReference>
<dbReference type="OrthoDB" id="929345at2"/>
<organism evidence="1 2">
    <name type="scientific">Desulfovibrio gilichinskyi</name>
    <dbReference type="NCBI Taxonomy" id="1519643"/>
    <lineage>
        <taxon>Bacteria</taxon>
        <taxon>Pseudomonadati</taxon>
        <taxon>Thermodesulfobacteriota</taxon>
        <taxon>Desulfovibrionia</taxon>
        <taxon>Desulfovibrionales</taxon>
        <taxon>Desulfovibrionaceae</taxon>
        <taxon>Desulfovibrio</taxon>
    </lineage>
</organism>
<sequence length="302" mass="35345">MSKVDVIISVCGKPLQTCLALLSLERACGNHIDKIYFIEENTKTRGIDVGCHQYVLDALSHKIVHFMPKQWNYCFPIEWDKMDDVDYRHSIRYQYGWEMSDKDYVLIIHNDVIFKKDVIGAMIDSMGDNVASGHIGQCWYCPAYFSGKCTPDTYMDYRPEFRELVSLYRGAQPPEGKQVRAYHIPRMHPIFFDQPWPLPECRVNEWCCLINMKIARKMTMPIGKATPFGAFINVGKQILDVGCQWFRDMHLRKQTCLNFDIYKYMYHDVPPTGQPTLIDKDKYKDKELIALDALRADFDYPY</sequence>
<proteinExistence type="predicted"/>
<dbReference type="Proteomes" id="UP000192906">
    <property type="component" value="Unassembled WGS sequence"/>
</dbReference>
<protein>
    <submittedName>
        <fullName evidence="1">Uncharacterized protein</fullName>
    </submittedName>
</protein>
<name>A0A1X7E8G6_9BACT</name>